<dbReference type="PROSITE" id="PS51194">
    <property type="entry name" value="HELICASE_CTER"/>
    <property type="match status" value="1"/>
</dbReference>
<keyword evidence="2 9" id="KW-0547">Nucleotide-binding</keyword>
<dbReference type="InterPro" id="IPR047112">
    <property type="entry name" value="RecG/Mfd"/>
</dbReference>
<reference evidence="12" key="1">
    <citation type="submission" date="2020-07" db="EMBL/GenBank/DDBJ databases">
        <title>Genome sequences of bacteria associated with the marine, planktonic diatom Thalassiosira profunda strain ECT2AJA-044.</title>
        <authorList>
            <person name="Gargas C.B."/>
            <person name="Roberts W.R."/>
            <person name="Alverson A.J."/>
        </authorList>
    </citation>
    <scope>NUCLEOTIDE SEQUENCE</scope>
    <source>
        <strain evidence="12">ECT2AJA-044</strain>
    </source>
</reference>
<dbReference type="SMART" id="SM00487">
    <property type="entry name" value="DEXDc"/>
    <property type="match status" value="1"/>
</dbReference>
<dbReference type="Proteomes" id="UP000665026">
    <property type="component" value="Chromosome"/>
</dbReference>
<dbReference type="Gene3D" id="3.30.2060.10">
    <property type="entry name" value="Penicillin-binding protein 1b domain"/>
    <property type="match status" value="1"/>
</dbReference>
<dbReference type="GO" id="GO:0005737">
    <property type="term" value="C:cytoplasm"/>
    <property type="evidence" value="ECO:0007669"/>
    <property type="project" value="UniProtKB-SubCell"/>
</dbReference>
<evidence type="ECO:0000313" key="12">
    <source>
        <dbReference type="EMBL" id="QTN35748.1"/>
    </source>
</evidence>
<evidence type="ECO:0000256" key="1">
    <source>
        <dbReference type="ARBA" id="ARBA00022490"/>
    </source>
</evidence>
<evidence type="ECO:0000256" key="7">
    <source>
        <dbReference type="ARBA" id="ARBA00023125"/>
    </source>
</evidence>
<feature type="domain" description="Helicase C-terminal" evidence="11">
    <location>
        <begin position="793"/>
        <end position="947"/>
    </location>
</feature>
<dbReference type="NCBIfam" id="TIGR00580">
    <property type="entry name" value="mfd"/>
    <property type="match status" value="1"/>
</dbReference>
<dbReference type="InterPro" id="IPR011545">
    <property type="entry name" value="DEAD/DEAH_box_helicase_dom"/>
</dbReference>
<dbReference type="InterPro" id="IPR005118">
    <property type="entry name" value="TRCF_C"/>
</dbReference>
<dbReference type="GO" id="GO:0003684">
    <property type="term" value="F:damaged DNA binding"/>
    <property type="evidence" value="ECO:0007669"/>
    <property type="project" value="InterPro"/>
</dbReference>
<evidence type="ECO:0000256" key="6">
    <source>
        <dbReference type="ARBA" id="ARBA00022840"/>
    </source>
</evidence>
<dbReference type="InterPro" id="IPR003711">
    <property type="entry name" value="CarD-like/TRCF_RID"/>
</dbReference>
<keyword evidence="1 9" id="KW-0963">Cytoplasm</keyword>
<evidence type="ECO:0000259" key="10">
    <source>
        <dbReference type="PROSITE" id="PS51192"/>
    </source>
</evidence>
<dbReference type="Gene3D" id="3.90.1150.50">
    <property type="entry name" value="Transcription-repair-coupling factor, D7 domain"/>
    <property type="match status" value="1"/>
</dbReference>
<dbReference type="Pfam" id="PF02559">
    <property type="entry name" value="CarD_TRCF_RID"/>
    <property type="match status" value="1"/>
</dbReference>
<dbReference type="InterPro" id="IPR037235">
    <property type="entry name" value="TRCF-like_C_D7"/>
</dbReference>
<keyword evidence="4 9" id="KW-0378">Hydrolase</keyword>
<dbReference type="EC" id="3.6.4.-" evidence="9"/>
<dbReference type="SUPFAM" id="SSF52540">
    <property type="entry name" value="P-loop containing nucleoside triphosphate hydrolases"/>
    <property type="match status" value="4"/>
</dbReference>
<dbReference type="Gene3D" id="3.40.50.11180">
    <property type="match status" value="1"/>
</dbReference>
<organism evidence="12 13">
    <name type="scientific">Cognatishimia activa</name>
    <dbReference type="NCBI Taxonomy" id="1715691"/>
    <lineage>
        <taxon>Bacteria</taxon>
        <taxon>Pseudomonadati</taxon>
        <taxon>Pseudomonadota</taxon>
        <taxon>Alphaproteobacteria</taxon>
        <taxon>Rhodobacterales</taxon>
        <taxon>Paracoccaceae</taxon>
        <taxon>Cognatishimia</taxon>
    </lineage>
</organism>
<sequence length="1148" mass="126821">MTTQHHVTVGGAPEGFDAKLILEEMERSGGPVLHIARDDKRLAAMQAALAFFGPDVPVVVFPGWDCLPYDRVSPNADIAAARMATLAGLVHGMPKQFVLLTTLNAATQRVPAREVLKDAAFRAQVNYQVNEKELREFLVRMGFTQAPTVMEPGDYAIRGGIIDIYPPGEGGPVRLDLFGDVLDGARRFDPVSQRTTETLDLVELAPVSEVILDEAAITRFRQNYRIEFGAAGTDDPLYEAVSAGRKHQGIEHWLPFFHERLETLFDYLPEASISVDDQCEPSRLARWDSVRDQYETRAHALTQKNRLDTVYKPVPAELLYMDDAAWIEAVGARRVLNFKPLPQASGPGAIDKMARIGRNFSPERQMENVSLFSALADHINAKLHNGPVVVASYSEGARERLSGLIEDEGLAETIAIKDAKAIGKSGLYLAVWALESGFEAPGLTVISEQDVLGDRLIRAPKKRRKAENFLTETQSLSPGDLVVHVDHGIGRYHGLEVITAAGAAHECISLEYAEKAKLYLPVENIELLSKYGHDEGLLDRLGGGAWQAKKAKLKERIREMADKLIRVAAERALRKAPMLEAPHHAWEAFSARFPYSETEDQLSAIGDVMEDLASGLPMDRLVCGDVGFGKTEVAMRAAFAAAMSGVQVAVIAPTTLLARQHLKSFSERFRGFPLEVHGLSRFVSAKEAEKTRDGMSRGTVDIVVGTHALLAKNIKFQNLGLLIVDEEQHFGVAHKERLKQLRSDVHVLTLTATPIPRTLQLSLSGVRDLSIIGTPPVDRLAIRTYVSEFDGVTIREALLREHYRGGQSFYVVPRISDLPEIEEFLKEQLPELTYVVAHGQMAAGELDDRMNAFYDGKYDVLLATTIVESGLDIPTANTMVVHRADMFGLSQLYQIRGRVGRSKTRAYAYLTTKPRKPLTPAAEKRLRVLGSLDTLGAGFTLASQDLDIRGAGNLLGEEQSGQMRDVGYELYQSMLEEAIAKIRAGEMEGLSEVDDQWAPQINLGVPVLIPEDYVPDLDVRLGLYRRLSSLTNKVELEGFAAELIDRFGKLPNEVNTLLLVVRIKAMCKRAGIAKLDGGPKGATIQFHNDKFASPEGLVAFIQDQRGLAKIKDNKIVVRRDWKNNRDKIRGAFEIARDLAVKAKPKKKA</sequence>
<keyword evidence="3 9" id="KW-0227">DNA damage</keyword>
<dbReference type="SMART" id="SM00982">
    <property type="entry name" value="TRCF"/>
    <property type="match status" value="1"/>
</dbReference>
<dbReference type="PANTHER" id="PTHR47964:SF1">
    <property type="entry name" value="ATP-DEPENDENT DNA HELICASE HOMOLOG RECG, CHLOROPLASTIC"/>
    <property type="match status" value="1"/>
</dbReference>
<dbReference type="SUPFAM" id="SSF141259">
    <property type="entry name" value="CarD-like"/>
    <property type="match status" value="1"/>
</dbReference>
<keyword evidence="6 9" id="KW-0067">ATP-binding</keyword>
<dbReference type="PROSITE" id="PS51192">
    <property type="entry name" value="HELICASE_ATP_BIND_1"/>
    <property type="match status" value="1"/>
</dbReference>
<comment type="similarity">
    <text evidence="9">In the C-terminal section; belongs to the helicase family. RecG subfamily.</text>
</comment>
<comment type="similarity">
    <text evidence="9">In the N-terminal section; belongs to the UvrB family.</text>
</comment>
<comment type="function">
    <text evidence="9">Couples transcription and DNA repair by recognizing RNA polymerase (RNAP) stalled at DNA lesions. Mediates ATP-dependent release of RNAP and its truncated transcript from the DNA, and recruitment of nucleotide excision repair machinery to the damaged site.</text>
</comment>
<dbReference type="InterPro" id="IPR001650">
    <property type="entry name" value="Helicase_C-like"/>
</dbReference>
<proteinExistence type="inferred from homology"/>
<dbReference type="SUPFAM" id="SSF143517">
    <property type="entry name" value="TRCF domain-like"/>
    <property type="match status" value="1"/>
</dbReference>
<dbReference type="InterPro" id="IPR036101">
    <property type="entry name" value="CarD-like/TRCF_RID_sf"/>
</dbReference>
<dbReference type="Gene3D" id="3.40.50.300">
    <property type="entry name" value="P-loop containing nucleotide triphosphate hydrolases"/>
    <property type="match status" value="2"/>
</dbReference>
<dbReference type="InterPro" id="IPR014001">
    <property type="entry name" value="Helicase_ATP-bd"/>
</dbReference>
<keyword evidence="8 9" id="KW-0234">DNA repair</keyword>
<evidence type="ECO:0000256" key="5">
    <source>
        <dbReference type="ARBA" id="ARBA00022806"/>
    </source>
</evidence>
<dbReference type="GO" id="GO:0005524">
    <property type="term" value="F:ATP binding"/>
    <property type="evidence" value="ECO:0007669"/>
    <property type="project" value="UniProtKB-UniRule"/>
</dbReference>
<dbReference type="RefSeq" id="WP_209356452.1">
    <property type="nucleotide sequence ID" value="NZ_CP060010.1"/>
</dbReference>
<dbReference type="GO" id="GO:0000716">
    <property type="term" value="P:transcription-coupled nucleotide-excision repair, DNA damage recognition"/>
    <property type="evidence" value="ECO:0007669"/>
    <property type="project" value="UniProtKB-UniRule"/>
</dbReference>
<dbReference type="InterPro" id="IPR004576">
    <property type="entry name" value="Mfd"/>
</dbReference>
<dbReference type="GO" id="GO:0016787">
    <property type="term" value="F:hydrolase activity"/>
    <property type="evidence" value="ECO:0007669"/>
    <property type="project" value="UniProtKB-KW"/>
</dbReference>
<evidence type="ECO:0000256" key="9">
    <source>
        <dbReference type="HAMAP-Rule" id="MF_00969"/>
    </source>
</evidence>
<dbReference type="InterPro" id="IPR041471">
    <property type="entry name" value="UvrB_inter"/>
</dbReference>
<dbReference type="Pfam" id="PF00270">
    <property type="entry name" value="DEAD"/>
    <property type="match status" value="1"/>
</dbReference>
<dbReference type="CDD" id="cd17991">
    <property type="entry name" value="DEXHc_TRCF"/>
    <property type="match status" value="1"/>
</dbReference>
<dbReference type="AlphaFoldDB" id="A0A975EPD7"/>
<dbReference type="Pfam" id="PF00271">
    <property type="entry name" value="Helicase_C"/>
    <property type="match status" value="1"/>
</dbReference>
<dbReference type="Gene3D" id="2.40.10.170">
    <property type="match status" value="1"/>
</dbReference>
<dbReference type="Pfam" id="PF17757">
    <property type="entry name" value="UvrB_inter"/>
    <property type="match status" value="1"/>
</dbReference>
<evidence type="ECO:0000256" key="4">
    <source>
        <dbReference type="ARBA" id="ARBA00022801"/>
    </source>
</evidence>
<dbReference type="Pfam" id="PF03461">
    <property type="entry name" value="TRCF"/>
    <property type="match status" value="1"/>
</dbReference>
<evidence type="ECO:0000259" key="11">
    <source>
        <dbReference type="PROSITE" id="PS51194"/>
    </source>
</evidence>
<dbReference type="GO" id="GO:0003678">
    <property type="term" value="F:DNA helicase activity"/>
    <property type="evidence" value="ECO:0007669"/>
    <property type="project" value="TreeGrafter"/>
</dbReference>
<dbReference type="GO" id="GO:0006355">
    <property type="term" value="P:regulation of DNA-templated transcription"/>
    <property type="evidence" value="ECO:0007669"/>
    <property type="project" value="UniProtKB-UniRule"/>
</dbReference>
<feature type="domain" description="Helicase ATP-binding" evidence="10">
    <location>
        <begin position="611"/>
        <end position="772"/>
    </location>
</feature>
<evidence type="ECO:0000313" key="13">
    <source>
        <dbReference type="Proteomes" id="UP000665026"/>
    </source>
</evidence>
<comment type="subcellular location">
    <subcellularLocation>
        <location evidence="9">Cytoplasm</location>
    </subcellularLocation>
</comment>
<name>A0A975EPD7_9RHOB</name>
<dbReference type="KEGG" id="cact:HZ995_14965"/>
<gene>
    <name evidence="9 12" type="primary">mfd</name>
    <name evidence="12" type="ORF">HZ995_14965</name>
</gene>
<dbReference type="PANTHER" id="PTHR47964">
    <property type="entry name" value="ATP-DEPENDENT DNA HELICASE HOMOLOG RECG, CHLOROPLASTIC"/>
    <property type="match status" value="1"/>
</dbReference>
<dbReference type="InterPro" id="IPR027417">
    <property type="entry name" value="P-loop_NTPase"/>
</dbReference>
<evidence type="ECO:0000256" key="3">
    <source>
        <dbReference type="ARBA" id="ARBA00022763"/>
    </source>
</evidence>
<dbReference type="SMART" id="SM01058">
    <property type="entry name" value="CarD_TRCF"/>
    <property type="match status" value="1"/>
</dbReference>
<dbReference type="EMBL" id="CP060010">
    <property type="protein sequence ID" value="QTN35748.1"/>
    <property type="molecule type" value="Genomic_DNA"/>
</dbReference>
<keyword evidence="7 9" id="KW-0238">DNA-binding</keyword>
<dbReference type="HAMAP" id="MF_00969">
    <property type="entry name" value="TRCF"/>
    <property type="match status" value="1"/>
</dbReference>
<accession>A0A975EPD7</accession>
<keyword evidence="5" id="KW-0347">Helicase</keyword>
<evidence type="ECO:0000256" key="2">
    <source>
        <dbReference type="ARBA" id="ARBA00022741"/>
    </source>
</evidence>
<protein>
    <recommendedName>
        <fullName evidence="9">Transcription-repair-coupling factor</fullName>
        <shortName evidence="9">TRCF</shortName>
        <ecNumber evidence="9">3.6.4.-</ecNumber>
    </recommendedName>
</protein>
<evidence type="ECO:0000256" key="8">
    <source>
        <dbReference type="ARBA" id="ARBA00023204"/>
    </source>
</evidence>
<dbReference type="SMART" id="SM00490">
    <property type="entry name" value="HELICc"/>
    <property type="match status" value="1"/>
</dbReference>